<keyword evidence="15" id="KW-1185">Reference proteome</keyword>
<dbReference type="Pfam" id="PF08172">
    <property type="entry name" value="CASP_C"/>
    <property type="match status" value="1"/>
</dbReference>
<evidence type="ECO:0000256" key="3">
    <source>
        <dbReference type="ARBA" id="ARBA00018691"/>
    </source>
</evidence>
<name>A0A8C0Z9N7_CYACU</name>
<dbReference type="GO" id="GO:0006891">
    <property type="term" value="P:intra-Golgi vesicle-mediated transport"/>
    <property type="evidence" value="ECO:0007669"/>
    <property type="project" value="InterPro"/>
</dbReference>
<sequence>MHCRVISCNNFPRPLQPLPTTLSYVTGVMLGALLSWLESRACFQACISHLAAHAAAGGQSAVSLFCQTSELVSDTESGKKNGESEMYSGTGERELDTTATILANRQDESEQSRKKLIEQSREFKKNTPEDLRKQVAPLLKSFQGEIDALGKRSKEAEAAFLNVYKRLIDVPDPVPALDLGQQLQLKVQRMHDIETENQKLRETLEEYNKEFAEVKNQEVTIKALKEKIREYEQTLKNQAENIALEKEQKLQNDFAEKERKLQETQMSTASKLEEAEHKVQALQTALEKTRTELFDLKTKYDEETTAKADEIEMIMTDLERANQRAEVAQREAETLREQLSSANKSLQLATQIQKAPDVEQAIEVLTRSSLEVELAAKEREIAQLVEDVQRLQGSLTKLRENSSSQISQLEQQLTAKNSTLKQLEEKLKGQADYEEVKKELNILKSMEFAPSESSGAQDASKPLEVLLLEKNRSLQSENATLRITNSDLSVRCAELQIQLTEAVSTLAGQKELVAKLEHDLSTIQALSAACRPETEGAAAPGLERIPEPIKEATALFYGHPPSPGSSCPEGQVDSLLSIISSQRERFRAKNQELEGENRMLQHTVHALQSELDNLRADNIKLYEKIKFLQSYPGRGSSRDDTEQRYSSQYEERLDPFSSFSRKERQRKYLSLSPWDKATLSMGRLILSNKTARTVAFFYTLFLHCLVFLVLYKTAWSESVGRDCAAFCAKKYADHFHEFHKNEDMSDKWQ</sequence>
<dbReference type="Pfam" id="PF25398">
    <property type="entry name" value="CUX1_N"/>
    <property type="match status" value="1"/>
</dbReference>
<dbReference type="GO" id="GO:0000139">
    <property type="term" value="C:Golgi membrane"/>
    <property type="evidence" value="ECO:0007669"/>
    <property type="project" value="UniProtKB-SubCell"/>
</dbReference>
<evidence type="ECO:0000259" key="13">
    <source>
        <dbReference type="Pfam" id="PF25398"/>
    </source>
</evidence>
<evidence type="ECO:0000256" key="6">
    <source>
        <dbReference type="ARBA" id="ARBA00022989"/>
    </source>
</evidence>
<feature type="coiled-coil region" evidence="10">
    <location>
        <begin position="183"/>
        <end position="426"/>
    </location>
</feature>
<comment type="subcellular location">
    <subcellularLocation>
        <location evidence="1">Golgi apparatus membrane</location>
        <topology evidence="1">Single-pass type IV membrane protein</topology>
    </subcellularLocation>
</comment>
<dbReference type="Ensembl" id="ENSCCET00000007246.1">
    <property type="protein sequence ID" value="ENSCCEP00000004337.1"/>
    <property type="gene ID" value="ENSCCEG00000004821.1"/>
</dbReference>
<comment type="similarity">
    <text evidence="2">Belongs to the CASP family.</text>
</comment>
<feature type="domain" description="Cux N-terminal" evidence="13">
    <location>
        <begin position="93"/>
        <end position="181"/>
    </location>
</feature>
<evidence type="ECO:0000313" key="15">
    <source>
        <dbReference type="Proteomes" id="UP000694410"/>
    </source>
</evidence>
<evidence type="ECO:0000256" key="2">
    <source>
        <dbReference type="ARBA" id="ARBA00006415"/>
    </source>
</evidence>
<dbReference type="Proteomes" id="UP000694410">
    <property type="component" value="Unplaced"/>
</dbReference>
<feature type="coiled-coil region" evidence="10">
    <location>
        <begin position="576"/>
        <end position="624"/>
    </location>
</feature>
<accession>A0A8C0Z9N7</accession>
<dbReference type="AlphaFoldDB" id="A0A8C0Z9N7"/>
<evidence type="ECO:0000256" key="7">
    <source>
        <dbReference type="ARBA" id="ARBA00023034"/>
    </source>
</evidence>
<evidence type="ECO:0000259" key="12">
    <source>
        <dbReference type="Pfam" id="PF08172"/>
    </source>
</evidence>
<reference evidence="14" key="2">
    <citation type="submission" date="2025-09" db="UniProtKB">
        <authorList>
            <consortium name="Ensembl"/>
        </authorList>
    </citation>
    <scope>IDENTIFICATION</scope>
</reference>
<evidence type="ECO:0000256" key="5">
    <source>
        <dbReference type="ARBA" id="ARBA00022692"/>
    </source>
</evidence>
<organism evidence="14 15">
    <name type="scientific">Cyanistes caeruleus</name>
    <name type="common">Eurasian blue tit</name>
    <name type="synonym">Parus caeruleus</name>
    <dbReference type="NCBI Taxonomy" id="156563"/>
    <lineage>
        <taxon>Eukaryota</taxon>
        <taxon>Metazoa</taxon>
        <taxon>Chordata</taxon>
        <taxon>Craniata</taxon>
        <taxon>Vertebrata</taxon>
        <taxon>Euteleostomi</taxon>
        <taxon>Archelosauria</taxon>
        <taxon>Archosauria</taxon>
        <taxon>Dinosauria</taxon>
        <taxon>Saurischia</taxon>
        <taxon>Theropoda</taxon>
        <taxon>Coelurosauria</taxon>
        <taxon>Aves</taxon>
        <taxon>Neognathae</taxon>
        <taxon>Neoaves</taxon>
        <taxon>Telluraves</taxon>
        <taxon>Australaves</taxon>
        <taxon>Passeriformes</taxon>
        <taxon>Paridae</taxon>
        <taxon>Cyanistes</taxon>
    </lineage>
</organism>
<dbReference type="GO" id="GO:0000977">
    <property type="term" value="F:RNA polymerase II transcription regulatory region sequence-specific DNA binding"/>
    <property type="evidence" value="ECO:0007669"/>
    <property type="project" value="TreeGrafter"/>
</dbReference>
<keyword evidence="5 11" id="KW-0812">Transmembrane</keyword>
<keyword evidence="4" id="KW-0813">Transport</keyword>
<feature type="transmembrane region" description="Helical" evidence="11">
    <location>
        <begin position="693"/>
        <end position="711"/>
    </location>
</feature>
<keyword evidence="7" id="KW-0333">Golgi apparatus</keyword>
<reference evidence="14" key="1">
    <citation type="submission" date="2025-08" db="UniProtKB">
        <authorList>
            <consortium name="Ensembl"/>
        </authorList>
    </citation>
    <scope>IDENTIFICATION</scope>
</reference>
<evidence type="ECO:0000256" key="1">
    <source>
        <dbReference type="ARBA" id="ARBA00004409"/>
    </source>
</evidence>
<dbReference type="PANTHER" id="PTHR14043:SF15">
    <property type="entry name" value="PROTEIN CASP"/>
    <property type="match status" value="1"/>
</dbReference>
<dbReference type="GO" id="GO:0005634">
    <property type="term" value="C:nucleus"/>
    <property type="evidence" value="ECO:0007669"/>
    <property type="project" value="TreeGrafter"/>
</dbReference>
<evidence type="ECO:0000256" key="4">
    <source>
        <dbReference type="ARBA" id="ARBA00022448"/>
    </source>
</evidence>
<keyword evidence="8 10" id="KW-0175">Coiled coil</keyword>
<dbReference type="InterPro" id="IPR057476">
    <property type="entry name" value="Cux_N"/>
</dbReference>
<dbReference type="GO" id="GO:0000981">
    <property type="term" value="F:DNA-binding transcription factor activity, RNA polymerase II-specific"/>
    <property type="evidence" value="ECO:0007669"/>
    <property type="project" value="TreeGrafter"/>
</dbReference>
<dbReference type="InterPro" id="IPR012955">
    <property type="entry name" value="CASP_C"/>
</dbReference>
<proteinExistence type="inferred from homology"/>
<evidence type="ECO:0000256" key="10">
    <source>
        <dbReference type="SAM" id="Coils"/>
    </source>
</evidence>
<dbReference type="PANTHER" id="PTHR14043">
    <property type="entry name" value="CCAAT DISPLACEMENT PROTEIN-RELATED"/>
    <property type="match status" value="1"/>
</dbReference>
<evidence type="ECO:0000256" key="11">
    <source>
        <dbReference type="SAM" id="Phobius"/>
    </source>
</evidence>
<keyword evidence="6 11" id="KW-1133">Transmembrane helix</keyword>
<evidence type="ECO:0000256" key="8">
    <source>
        <dbReference type="ARBA" id="ARBA00023054"/>
    </source>
</evidence>
<evidence type="ECO:0000256" key="9">
    <source>
        <dbReference type="ARBA" id="ARBA00023136"/>
    </source>
</evidence>
<feature type="domain" description="CASP C-terminal" evidence="12">
    <location>
        <begin position="494"/>
        <end position="714"/>
    </location>
</feature>
<protein>
    <recommendedName>
        <fullName evidence="3">Protein CASP</fullName>
    </recommendedName>
</protein>
<keyword evidence="9 11" id="KW-0472">Membrane</keyword>
<gene>
    <name evidence="14" type="primary">CUX1</name>
</gene>
<evidence type="ECO:0000313" key="14">
    <source>
        <dbReference type="Ensembl" id="ENSCCEP00000004337.1"/>
    </source>
</evidence>